<feature type="compositionally biased region" description="Low complexity" evidence="1">
    <location>
        <begin position="27"/>
        <end position="47"/>
    </location>
</feature>
<feature type="region of interest" description="Disordered" evidence="1">
    <location>
        <begin position="222"/>
        <end position="281"/>
    </location>
</feature>
<feature type="region of interest" description="Disordered" evidence="1">
    <location>
        <begin position="22"/>
        <end position="53"/>
    </location>
</feature>
<keyword evidence="3" id="KW-1185">Reference proteome</keyword>
<evidence type="ECO:0000256" key="1">
    <source>
        <dbReference type="SAM" id="MobiDB-lite"/>
    </source>
</evidence>
<gene>
    <name evidence="2" type="ORF">EVOR1521_LOCUS11917</name>
</gene>
<accession>A0AA36ID65</accession>
<dbReference type="AlphaFoldDB" id="A0AA36ID65"/>
<dbReference type="EMBL" id="CAUJNA010001220">
    <property type="protein sequence ID" value="CAJ1385284.1"/>
    <property type="molecule type" value="Genomic_DNA"/>
</dbReference>
<sequence>MDWDAWQSLSWQAAQWQREVSWPGAWRPRGVRGPRPQRPLPGVQGPQGRPPVPAIQWAQASPSPPGLRPFAEDNHSALAVPQAVELPREDLFPSFAGPEGEAQHPGLLIAKAKEKALKASAIEDQDQAKPAIEDGQAWDEPAAVRFDACLRGEALFVASDLEHFISREEALARRAEPAMLVSVSLGPELDTPPDLSLDSLTHHYFFCLGGIPGSETGLKPLKPLAIEGPKPPLALPPPPLGFSRRPASPGPERRGRRSSSSRSRSRRRRRRSSPSREWEGMPVRQMLLQRLAGSSEELKRFARAPAPGFVKQIEVRKIIAPRERAIRKSRRPVVIDFGSGPYHLVLGSLKDAGSHAECAVFEAQDAPAALACQMGLDAGEEALDKLRAFLEGKRHAIYDPAEGQAWEDFPRNRQYVDVTLIRHSHDFVQATFAHGEHRGESVQDLIDDLLDGRAEPEDLTPLVLIKFSAEEFWAVFGNRRLKALKELEQRTQRPVTMRCLVWDKEKGP</sequence>
<reference evidence="2" key="1">
    <citation type="submission" date="2023-08" db="EMBL/GenBank/DDBJ databases">
        <authorList>
            <person name="Chen Y."/>
            <person name="Shah S."/>
            <person name="Dougan E. K."/>
            <person name="Thang M."/>
            <person name="Chan C."/>
        </authorList>
    </citation>
    <scope>NUCLEOTIDE SEQUENCE</scope>
</reference>
<dbReference type="Proteomes" id="UP001178507">
    <property type="component" value="Unassembled WGS sequence"/>
</dbReference>
<feature type="non-terminal residue" evidence="2">
    <location>
        <position position="508"/>
    </location>
</feature>
<comment type="caution">
    <text evidence="2">The sequence shown here is derived from an EMBL/GenBank/DDBJ whole genome shotgun (WGS) entry which is preliminary data.</text>
</comment>
<evidence type="ECO:0000313" key="2">
    <source>
        <dbReference type="EMBL" id="CAJ1385284.1"/>
    </source>
</evidence>
<feature type="compositionally biased region" description="Basic residues" evidence="1">
    <location>
        <begin position="254"/>
        <end position="273"/>
    </location>
</feature>
<organism evidence="2 3">
    <name type="scientific">Effrenium voratum</name>
    <dbReference type="NCBI Taxonomy" id="2562239"/>
    <lineage>
        <taxon>Eukaryota</taxon>
        <taxon>Sar</taxon>
        <taxon>Alveolata</taxon>
        <taxon>Dinophyceae</taxon>
        <taxon>Suessiales</taxon>
        <taxon>Symbiodiniaceae</taxon>
        <taxon>Effrenium</taxon>
    </lineage>
</organism>
<evidence type="ECO:0000313" key="3">
    <source>
        <dbReference type="Proteomes" id="UP001178507"/>
    </source>
</evidence>
<feature type="compositionally biased region" description="Pro residues" evidence="1">
    <location>
        <begin position="229"/>
        <end position="240"/>
    </location>
</feature>
<protein>
    <submittedName>
        <fullName evidence="2">Uncharacterized protein</fullName>
    </submittedName>
</protein>
<name>A0AA36ID65_9DINO</name>
<proteinExistence type="predicted"/>